<protein>
    <submittedName>
        <fullName evidence="2">Uncharacterized protein</fullName>
    </submittedName>
</protein>
<dbReference type="AlphaFoldDB" id="A0A3N0Y1F4"/>
<dbReference type="OrthoDB" id="8964191at2759"/>
<name>A0A3N0Y1F4_ANAGA</name>
<organism evidence="2 3">
    <name type="scientific">Anabarilius grahami</name>
    <name type="common">Kanglang fish</name>
    <name type="synonym">Barilius grahami</name>
    <dbReference type="NCBI Taxonomy" id="495550"/>
    <lineage>
        <taxon>Eukaryota</taxon>
        <taxon>Metazoa</taxon>
        <taxon>Chordata</taxon>
        <taxon>Craniata</taxon>
        <taxon>Vertebrata</taxon>
        <taxon>Euteleostomi</taxon>
        <taxon>Actinopterygii</taxon>
        <taxon>Neopterygii</taxon>
        <taxon>Teleostei</taxon>
        <taxon>Ostariophysi</taxon>
        <taxon>Cypriniformes</taxon>
        <taxon>Xenocyprididae</taxon>
        <taxon>Xenocypridinae</taxon>
        <taxon>Xenocypridinae incertae sedis</taxon>
        <taxon>Anabarilius</taxon>
    </lineage>
</organism>
<keyword evidence="3" id="KW-1185">Reference proteome</keyword>
<feature type="region of interest" description="Disordered" evidence="1">
    <location>
        <begin position="76"/>
        <end position="101"/>
    </location>
</feature>
<accession>A0A3N0Y1F4</accession>
<reference evidence="2 3" key="1">
    <citation type="submission" date="2018-10" db="EMBL/GenBank/DDBJ databases">
        <title>Genome assembly for a Yunnan-Guizhou Plateau 3E fish, Anabarilius grahami (Regan), and its evolutionary and genetic applications.</title>
        <authorList>
            <person name="Jiang W."/>
        </authorList>
    </citation>
    <scope>NUCLEOTIDE SEQUENCE [LARGE SCALE GENOMIC DNA]</scope>
    <source>
        <strain evidence="2">AG-KIZ</strain>
        <tissue evidence="2">Muscle</tissue>
    </source>
</reference>
<evidence type="ECO:0000256" key="1">
    <source>
        <dbReference type="SAM" id="MobiDB-lite"/>
    </source>
</evidence>
<comment type="caution">
    <text evidence="2">The sequence shown here is derived from an EMBL/GenBank/DDBJ whole genome shotgun (WGS) entry which is preliminary data.</text>
</comment>
<gene>
    <name evidence="2" type="ORF">DPX16_10239</name>
</gene>
<proteinExistence type="predicted"/>
<dbReference type="EMBL" id="RJVU01055202">
    <property type="protein sequence ID" value="ROK87099.1"/>
    <property type="molecule type" value="Genomic_DNA"/>
</dbReference>
<sequence>MDPAVTLLCLEQRDLEAHTRDFLELVSQTHFPDLFYFSSLSERSRACLPGSGPCKDFAAFVEWVLVNNNSPFTIGPAEEDFATSPTPLPETNQPPPSSGATEMLFEPTADCGDRPPARDKPILRIRMKPFIALSDQVRELATPFVAEGVIVELEGWEKSPAHTTTAVDVSLLSSGHYFEELKDLFEPDLIDFFGEMFPNSPVSPAPPVSPESPVSTAPESPVSLVFPDFLPSLPLPPPRPTSSSAPPSLLSFSPSSSLC</sequence>
<feature type="region of interest" description="Disordered" evidence="1">
    <location>
        <begin position="236"/>
        <end position="259"/>
    </location>
</feature>
<evidence type="ECO:0000313" key="2">
    <source>
        <dbReference type="EMBL" id="ROK87099.1"/>
    </source>
</evidence>
<feature type="compositionally biased region" description="Low complexity" evidence="1">
    <location>
        <begin position="241"/>
        <end position="259"/>
    </location>
</feature>
<feature type="compositionally biased region" description="Pro residues" evidence="1">
    <location>
        <begin position="86"/>
        <end position="97"/>
    </location>
</feature>
<evidence type="ECO:0000313" key="3">
    <source>
        <dbReference type="Proteomes" id="UP000281406"/>
    </source>
</evidence>
<dbReference type="Proteomes" id="UP000281406">
    <property type="component" value="Unassembled WGS sequence"/>
</dbReference>